<keyword evidence="4" id="KW-0862">Zinc</keyword>
<keyword evidence="1" id="KW-0479">Metal-binding</keyword>
<gene>
    <name evidence="9" type="primary">LOC111089459</name>
</gene>
<evidence type="ECO:0000256" key="3">
    <source>
        <dbReference type="ARBA" id="ARBA00022771"/>
    </source>
</evidence>
<proteinExistence type="predicted"/>
<evidence type="ECO:0000256" key="4">
    <source>
        <dbReference type="ARBA" id="ARBA00022833"/>
    </source>
</evidence>
<dbReference type="PROSITE" id="PS00028">
    <property type="entry name" value="ZINC_FINGER_C2H2_1"/>
    <property type="match status" value="1"/>
</dbReference>
<evidence type="ECO:0000259" key="7">
    <source>
        <dbReference type="PROSITE" id="PS50157"/>
    </source>
</evidence>
<dbReference type="Proteomes" id="UP000694941">
    <property type="component" value="Unplaced"/>
</dbReference>
<organism evidence="8 9">
    <name type="scientific">Limulus polyphemus</name>
    <name type="common">Atlantic horseshoe crab</name>
    <dbReference type="NCBI Taxonomy" id="6850"/>
    <lineage>
        <taxon>Eukaryota</taxon>
        <taxon>Metazoa</taxon>
        <taxon>Ecdysozoa</taxon>
        <taxon>Arthropoda</taxon>
        <taxon>Chelicerata</taxon>
        <taxon>Merostomata</taxon>
        <taxon>Xiphosura</taxon>
        <taxon>Limulidae</taxon>
        <taxon>Limulus</taxon>
    </lineage>
</organism>
<keyword evidence="8" id="KW-1185">Reference proteome</keyword>
<accession>A0ABM1TPA1</accession>
<reference evidence="9" key="1">
    <citation type="submission" date="2025-08" db="UniProtKB">
        <authorList>
            <consortium name="RefSeq"/>
        </authorList>
    </citation>
    <scope>IDENTIFICATION</scope>
    <source>
        <tissue evidence="9">Muscle</tissue>
    </source>
</reference>
<evidence type="ECO:0000256" key="6">
    <source>
        <dbReference type="PROSITE-ProRule" id="PRU00042"/>
    </source>
</evidence>
<dbReference type="GeneID" id="111089459"/>
<dbReference type="PANTHER" id="PTHR14003:SF23">
    <property type="entry name" value="ZINC FINGER PROTEIN 143"/>
    <property type="match status" value="1"/>
</dbReference>
<name>A0ABM1TPA1_LIMPO</name>
<protein>
    <submittedName>
        <fullName evidence="9">Zinc finger protein 675-like</fullName>
    </submittedName>
</protein>
<keyword evidence="3 6" id="KW-0863">Zinc-finger</keyword>
<evidence type="ECO:0000313" key="9">
    <source>
        <dbReference type="RefSeq" id="XP_022257707.1"/>
    </source>
</evidence>
<dbReference type="SMART" id="SM00355">
    <property type="entry name" value="ZnF_C2H2"/>
    <property type="match status" value="1"/>
</dbReference>
<evidence type="ECO:0000256" key="5">
    <source>
        <dbReference type="ARBA" id="ARBA00023242"/>
    </source>
</evidence>
<dbReference type="SUPFAM" id="SSF57667">
    <property type="entry name" value="beta-beta-alpha zinc fingers"/>
    <property type="match status" value="1"/>
</dbReference>
<dbReference type="InterPro" id="IPR013087">
    <property type="entry name" value="Znf_C2H2_type"/>
</dbReference>
<dbReference type="PANTHER" id="PTHR14003">
    <property type="entry name" value="TRANSCRIPTIONAL REPRESSOR PROTEIN YY"/>
    <property type="match status" value="1"/>
</dbReference>
<keyword evidence="5" id="KW-0539">Nucleus</keyword>
<dbReference type="PROSITE" id="PS50157">
    <property type="entry name" value="ZINC_FINGER_C2H2_2"/>
    <property type="match status" value="1"/>
</dbReference>
<evidence type="ECO:0000256" key="1">
    <source>
        <dbReference type="ARBA" id="ARBA00022723"/>
    </source>
</evidence>
<feature type="domain" description="C2H2-type" evidence="7">
    <location>
        <begin position="207"/>
        <end position="234"/>
    </location>
</feature>
<sequence>MEVEPFSDDKQNVLFDIKLIKNEDETFTITDTPGKVDSLEESFLHTVLKFGKTENKETTCDVASEKIENMSVQVKMEQPDDLLQVVSKFSYSDDENQDSSFYNVVNLTTETEFQREIESGLERTCDKETSVNICSGSQFPGYFIKQENHFTEDVKSETNNISGETKLSGNNLKASNKHQCDDKLYSCGKTFDNLTQQKKTYSLEKPYHCVVCGKQFQNNSRLKKHERIHTGEKPYSCTVCENRLEQRVT</sequence>
<dbReference type="Gene3D" id="3.30.160.60">
    <property type="entry name" value="Classic Zinc Finger"/>
    <property type="match status" value="2"/>
</dbReference>
<dbReference type="RefSeq" id="XP_022257707.1">
    <property type="nucleotide sequence ID" value="XM_022401999.1"/>
</dbReference>
<evidence type="ECO:0000256" key="2">
    <source>
        <dbReference type="ARBA" id="ARBA00022737"/>
    </source>
</evidence>
<dbReference type="InterPro" id="IPR036236">
    <property type="entry name" value="Znf_C2H2_sf"/>
</dbReference>
<evidence type="ECO:0000313" key="8">
    <source>
        <dbReference type="Proteomes" id="UP000694941"/>
    </source>
</evidence>
<keyword evidence="2" id="KW-0677">Repeat</keyword>